<dbReference type="Pfam" id="PF00498">
    <property type="entry name" value="FHA"/>
    <property type="match status" value="1"/>
</dbReference>
<feature type="region of interest" description="Disordered" evidence="2">
    <location>
        <begin position="458"/>
        <end position="496"/>
    </location>
</feature>
<dbReference type="InterPro" id="IPR008984">
    <property type="entry name" value="SMAD_FHA_dom_sf"/>
</dbReference>
<dbReference type="InterPro" id="IPR000253">
    <property type="entry name" value="FHA_dom"/>
</dbReference>
<dbReference type="GO" id="GO:0005524">
    <property type="term" value="F:ATP binding"/>
    <property type="evidence" value="ECO:0007669"/>
    <property type="project" value="InterPro"/>
</dbReference>
<evidence type="ECO:0000313" key="5">
    <source>
        <dbReference type="EMBL" id="PQK09285.1"/>
    </source>
</evidence>
<dbReference type="PROSITE" id="PS00108">
    <property type="entry name" value="PROTEIN_KINASE_ST"/>
    <property type="match status" value="1"/>
</dbReference>
<sequence>MQLVDRGNALSATEHPTQIAGRLYHTDSRNEPHMSKEIALSDRVILKIGRDQLANSFLIGQDAENYVSRKHCEVYVVLYELGISHVYVRDRKSCNGTFVNGLCIGDSHRMSPGYLLTDGDIIEIRPYWQFLFKQETLVPEESLNKLQMQESQLFKEKYTIKSRVLGAGSQGSVHLAVNTASKTQLVCKIINLKQAGIRRQQPSPQKLLQESDILRQLKHPNILTYVDAVWSPHTLYLFTELASGGDLLSYINQHDSIPELDTRIIVRQITRALHWLHQRNILHRDLKPENVLFACSPKIAYQRVMLSDFGSCALALSNKLKTNVGTQNFQAPEVIKGEKQTTAADIWSLGIISLLLVSGCGLDGIDGLARLDQSALRIILHDLLSHCPIASVNAKSFVLSCMKTKASDRISSDEGERPLPTQLPDVLEQSQPRRLSDTVDFQQLAIAQYVQMGRAKVAQDSSVMPNNNRQRVVKVRRQAQQSSNHANKPPKGRVHDGRVEILQKLKSTNTRFLKD</sequence>
<evidence type="ECO:0000256" key="2">
    <source>
        <dbReference type="SAM" id="MobiDB-lite"/>
    </source>
</evidence>
<dbReference type="AlphaFoldDB" id="A0A2S7XZF5"/>
<dbReference type="PANTHER" id="PTHR24347">
    <property type="entry name" value="SERINE/THREONINE-PROTEIN KINASE"/>
    <property type="match status" value="1"/>
</dbReference>
<evidence type="ECO:0008006" key="7">
    <source>
        <dbReference type="Google" id="ProtNLM"/>
    </source>
</evidence>
<dbReference type="OrthoDB" id="74764at2759"/>
<dbReference type="SMART" id="SM00240">
    <property type="entry name" value="FHA"/>
    <property type="match status" value="1"/>
</dbReference>
<evidence type="ECO:0000313" key="6">
    <source>
        <dbReference type="Proteomes" id="UP000237441"/>
    </source>
</evidence>
<dbReference type="Pfam" id="PF00069">
    <property type="entry name" value="Pkinase"/>
    <property type="match status" value="1"/>
</dbReference>
<name>A0A2S7XZF5_BEABA</name>
<dbReference type="SMART" id="SM00220">
    <property type="entry name" value="S_TKc"/>
    <property type="match status" value="1"/>
</dbReference>
<accession>A0A2S7XZF5</accession>
<comment type="similarity">
    <text evidence="1">Belongs to the protein kinase superfamily. CAMK Ser/Thr protein kinase family. CHEK2 subfamily.</text>
</comment>
<dbReference type="PROSITE" id="PS50006">
    <property type="entry name" value="FHA_DOMAIN"/>
    <property type="match status" value="1"/>
</dbReference>
<reference evidence="5 6" key="1">
    <citation type="submission" date="2016-07" db="EMBL/GenBank/DDBJ databases">
        <title>Comparative genomics of the entomopathogenic fungus Beauveria bassiana.</title>
        <authorList>
            <person name="Valero Jimenez C.A."/>
            <person name="Zwaan B.J."/>
            <person name="Van Kan J.A."/>
            <person name="Takken W."/>
            <person name="Debets A.J."/>
            <person name="Schoustra S.E."/>
            <person name="Koenraadt C.J."/>
        </authorList>
    </citation>
    <scope>NUCLEOTIDE SEQUENCE [LARGE SCALE GENOMIC DNA]</scope>
    <source>
        <strain evidence="5 6">ARSEF 8028</strain>
    </source>
</reference>
<dbReference type="InterPro" id="IPR011009">
    <property type="entry name" value="Kinase-like_dom_sf"/>
</dbReference>
<evidence type="ECO:0000259" key="3">
    <source>
        <dbReference type="PROSITE" id="PS50006"/>
    </source>
</evidence>
<protein>
    <recommendedName>
        <fullName evidence="7">Meiosis-specific serine/threonine-protein kinase mek1</fullName>
    </recommendedName>
</protein>
<proteinExistence type="inferred from homology"/>
<dbReference type="SUPFAM" id="SSF56112">
    <property type="entry name" value="Protein kinase-like (PK-like)"/>
    <property type="match status" value="1"/>
</dbReference>
<dbReference type="Gene3D" id="2.60.200.20">
    <property type="match status" value="1"/>
</dbReference>
<dbReference type="Proteomes" id="UP000237441">
    <property type="component" value="Unassembled WGS sequence"/>
</dbReference>
<dbReference type="SUPFAM" id="SSF49879">
    <property type="entry name" value="SMAD/FHA domain"/>
    <property type="match status" value="1"/>
</dbReference>
<comment type="caution">
    <text evidence="5">The sequence shown here is derived from an EMBL/GenBank/DDBJ whole genome shotgun (WGS) entry which is preliminary data.</text>
</comment>
<evidence type="ECO:0000259" key="4">
    <source>
        <dbReference type="PROSITE" id="PS50011"/>
    </source>
</evidence>
<dbReference type="GO" id="GO:0004672">
    <property type="term" value="F:protein kinase activity"/>
    <property type="evidence" value="ECO:0007669"/>
    <property type="project" value="InterPro"/>
</dbReference>
<feature type="domain" description="FHA" evidence="3">
    <location>
        <begin position="46"/>
        <end position="104"/>
    </location>
</feature>
<dbReference type="EMBL" id="JRHA01000001">
    <property type="protein sequence ID" value="PQK09285.1"/>
    <property type="molecule type" value="Genomic_DNA"/>
</dbReference>
<feature type="domain" description="Protein kinase" evidence="4">
    <location>
        <begin position="159"/>
        <end position="420"/>
    </location>
</feature>
<evidence type="ECO:0000256" key="1">
    <source>
        <dbReference type="ARBA" id="ARBA00005575"/>
    </source>
</evidence>
<dbReference type="InterPro" id="IPR000719">
    <property type="entry name" value="Prot_kinase_dom"/>
</dbReference>
<dbReference type="InterPro" id="IPR008271">
    <property type="entry name" value="Ser/Thr_kinase_AS"/>
</dbReference>
<dbReference type="Gene3D" id="1.10.510.10">
    <property type="entry name" value="Transferase(Phosphotransferase) domain 1"/>
    <property type="match status" value="1"/>
</dbReference>
<dbReference type="PROSITE" id="PS50011">
    <property type="entry name" value="PROTEIN_KINASE_DOM"/>
    <property type="match status" value="1"/>
</dbReference>
<gene>
    <name evidence="5" type="ORF">BB8028_0001g13550</name>
</gene>
<organism evidence="5 6">
    <name type="scientific">Beauveria bassiana</name>
    <name type="common">White muscardine disease fungus</name>
    <name type="synonym">Tritirachium shiotae</name>
    <dbReference type="NCBI Taxonomy" id="176275"/>
    <lineage>
        <taxon>Eukaryota</taxon>
        <taxon>Fungi</taxon>
        <taxon>Dikarya</taxon>
        <taxon>Ascomycota</taxon>
        <taxon>Pezizomycotina</taxon>
        <taxon>Sordariomycetes</taxon>
        <taxon>Hypocreomycetidae</taxon>
        <taxon>Hypocreales</taxon>
        <taxon>Cordycipitaceae</taxon>
        <taxon>Beauveria</taxon>
    </lineage>
</organism>